<organism evidence="3">
    <name type="scientific">Sesamum radiatum</name>
    <name type="common">Black benniseed</name>
    <dbReference type="NCBI Taxonomy" id="300843"/>
    <lineage>
        <taxon>Eukaryota</taxon>
        <taxon>Viridiplantae</taxon>
        <taxon>Streptophyta</taxon>
        <taxon>Embryophyta</taxon>
        <taxon>Tracheophyta</taxon>
        <taxon>Spermatophyta</taxon>
        <taxon>Magnoliopsida</taxon>
        <taxon>eudicotyledons</taxon>
        <taxon>Gunneridae</taxon>
        <taxon>Pentapetalae</taxon>
        <taxon>asterids</taxon>
        <taxon>lamiids</taxon>
        <taxon>Lamiales</taxon>
        <taxon>Pedaliaceae</taxon>
        <taxon>Sesamum</taxon>
    </lineage>
</organism>
<reference evidence="3" key="2">
    <citation type="journal article" date="2024" name="Plant">
        <title>Genomic evolution and insights into agronomic trait innovations of Sesamum species.</title>
        <authorList>
            <person name="Miao H."/>
            <person name="Wang L."/>
            <person name="Qu L."/>
            <person name="Liu H."/>
            <person name="Sun Y."/>
            <person name="Le M."/>
            <person name="Wang Q."/>
            <person name="Wei S."/>
            <person name="Zheng Y."/>
            <person name="Lin W."/>
            <person name="Duan Y."/>
            <person name="Cao H."/>
            <person name="Xiong S."/>
            <person name="Wang X."/>
            <person name="Wei L."/>
            <person name="Li C."/>
            <person name="Ma Q."/>
            <person name="Ju M."/>
            <person name="Zhao R."/>
            <person name="Li G."/>
            <person name="Mu C."/>
            <person name="Tian Q."/>
            <person name="Mei H."/>
            <person name="Zhang T."/>
            <person name="Gao T."/>
            <person name="Zhang H."/>
        </authorList>
    </citation>
    <scope>NUCLEOTIDE SEQUENCE</scope>
    <source>
        <strain evidence="3">G02</strain>
    </source>
</reference>
<gene>
    <name evidence="3" type="ORF">Sradi_0657200</name>
</gene>
<dbReference type="AlphaFoldDB" id="A0AAW2VM87"/>
<name>A0AAW2VM87_SESRA</name>
<evidence type="ECO:0000256" key="1">
    <source>
        <dbReference type="SAM" id="MobiDB-lite"/>
    </source>
</evidence>
<sequence length="289" mass="33412">MITTRKTWSQREEEVLINALRTIIMTGWKCNNGFRSEYLNQLETIMCKHFPNTDLRAEPHINSKIHVWKKYYNSLMGMMSKSGFGWDESRHMLTVENNDVWDEYLKVDPTVRTMRFKSWPFFNAWREIIGKDGAQVNNCDDESYVPTAEWCPENGFIGEDVGTVQNTPVQPDPTINSTTTVRKSGSTGKKRKVAHAASDERLVDCVLTFCEAANVRMVELTKRLSVDFDEVEKRSNIFAAVANMEGLDMTEQLLLADRLVENPKKMDLFFSLNETTRRKMLRLMLEGKM</sequence>
<dbReference type="PANTHER" id="PTHR46250:SF15">
    <property type="entry name" value="OS01G0523800 PROTEIN"/>
    <property type="match status" value="1"/>
</dbReference>
<dbReference type="EMBL" id="JACGWJ010000003">
    <property type="protein sequence ID" value="KAL0430312.1"/>
    <property type="molecule type" value="Genomic_DNA"/>
</dbReference>
<feature type="compositionally biased region" description="Polar residues" evidence="1">
    <location>
        <begin position="165"/>
        <end position="187"/>
    </location>
</feature>
<comment type="caution">
    <text evidence="3">The sequence shown here is derived from an EMBL/GenBank/DDBJ whole genome shotgun (WGS) entry which is preliminary data.</text>
</comment>
<proteinExistence type="predicted"/>
<accession>A0AAW2VM87</accession>
<reference evidence="3" key="1">
    <citation type="submission" date="2020-06" db="EMBL/GenBank/DDBJ databases">
        <authorList>
            <person name="Li T."/>
            <person name="Hu X."/>
            <person name="Zhang T."/>
            <person name="Song X."/>
            <person name="Zhang H."/>
            <person name="Dai N."/>
            <person name="Sheng W."/>
            <person name="Hou X."/>
            <person name="Wei L."/>
        </authorList>
    </citation>
    <scope>NUCLEOTIDE SEQUENCE</scope>
    <source>
        <strain evidence="3">G02</strain>
        <tissue evidence="3">Leaf</tissue>
    </source>
</reference>
<feature type="region of interest" description="Disordered" evidence="1">
    <location>
        <begin position="165"/>
        <end position="188"/>
    </location>
</feature>
<protein>
    <recommendedName>
        <fullName evidence="2">Myb/SANT-like domain-containing protein</fullName>
    </recommendedName>
</protein>
<evidence type="ECO:0000313" key="3">
    <source>
        <dbReference type="EMBL" id="KAL0430312.1"/>
    </source>
</evidence>
<dbReference type="InterPro" id="IPR024752">
    <property type="entry name" value="Myb/SANT-like_dom"/>
</dbReference>
<evidence type="ECO:0000259" key="2">
    <source>
        <dbReference type="Pfam" id="PF12776"/>
    </source>
</evidence>
<dbReference type="Pfam" id="PF12776">
    <property type="entry name" value="Myb_DNA-bind_3"/>
    <property type="match status" value="1"/>
</dbReference>
<dbReference type="PANTHER" id="PTHR46250">
    <property type="entry name" value="MYB/SANT-LIKE DNA-BINDING DOMAIN PROTEIN-RELATED"/>
    <property type="match status" value="1"/>
</dbReference>
<feature type="domain" description="Myb/SANT-like" evidence="2">
    <location>
        <begin position="7"/>
        <end position="104"/>
    </location>
</feature>